<comment type="subcellular location">
    <subcellularLocation>
        <location evidence="1">Membrane</location>
        <topology evidence="1">Multi-pass membrane protein</topology>
    </subcellularLocation>
    <subcellularLocation>
        <location evidence="13">Mitochondrion membrane</location>
        <topology evidence="13">Multi-pass membrane protein</topology>
    </subcellularLocation>
</comment>
<protein>
    <recommendedName>
        <fullName evidence="4 13">NADH-ubiquinone oxidoreductase chain 3</fullName>
        <ecNumber evidence="3 13">7.1.1.2</ecNumber>
    </recommendedName>
</protein>
<keyword evidence="5 13" id="KW-0813">Transport</keyword>
<keyword evidence="7 13" id="KW-1278">Translocase</keyword>
<evidence type="ECO:0000256" key="10">
    <source>
        <dbReference type="ARBA" id="ARBA00023075"/>
    </source>
</evidence>
<dbReference type="PANTHER" id="PTHR11058">
    <property type="entry name" value="NADH-UBIQUINONE OXIDOREDUCTASE CHAIN 3"/>
    <property type="match status" value="1"/>
</dbReference>
<proteinExistence type="inferred from homology"/>
<gene>
    <name evidence="14" type="primary">NADH3</name>
</gene>
<keyword evidence="6 13" id="KW-0812">Transmembrane</keyword>
<evidence type="ECO:0000256" key="12">
    <source>
        <dbReference type="ARBA" id="ARBA00049551"/>
    </source>
</evidence>
<reference evidence="14" key="1">
    <citation type="journal article" date="2008" name="Mol. Phylogenet. Evol.">
        <title>Evolution of Mitochondrial Gene Orders in Echinoderms.</title>
        <authorList>
            <person name="Perseke M."/>
            <person name="Fritzsch G."/>
            <person name="Ramsch K."/>
            <person name="Bernt M."/>
            <person name="Merkle D."/>
            <person name="Middendorf M."/>
            <person name="Be rnhard D."/>
            <person name="Stadler P.F."/>
            <person name="Schlegel M."/>
        </authorList>
    </citation>
    <scope>NUCLEOTIDE SEQUENCE</scope>
</reference>
<evidence type="ECO:0000256" key="7">
    <source>
        <dbReference type="ARBA" id="ARBA00022967"/>
    </source>
</evidence>
<dbReference type="InterPro" id="IPR000440">
    <property type="entry name" value="NADH_UbQ/plastoQ_OxRdtase_su3"/>
</dbReference>
<dbReference type="Gene3D" id="1.20.58.1610">
    <property type="entry name" value="NADH:ubiquinone/plastoquinone oxidoreductase, chain 3"/>
    <property type="match status" value="1"/>
</dbReference>
<organism evidence="14">
    <name type="scientific">Antedon mediterranea</name>
    <name type="common">Mediterranean feather star</name>
    <name type="synonym">Comatula mediterranea</name>
    <dbReference type="NCBI Taxonomy" id="105859"/>
    <lineage>
        <taxon>Eukaryota</taxon>
        <taxon>Metazoa</taxon>
        <taxon>Echinodermata</taxon>
        <taxon>Pelmatozoa</taxon>
        <taxon>Crinoidea</taxon>
        <taxon>Articulata</taxon>
        <taxon>Comatulida</taxon>
        <taxon>Antedonidae</taxon>
        <taxon>Antedon</taxon>
    </lineage>
</organism>
<dbReference type="AlphaFoldDB" id="B2FDN8"/>
<comment type="similarity">
    <text evidence="2 13">Belongs to the complex I subunit 3 family.</text>
</comment>
<dbReference type="GO" id="GO:0008137">
    <property type="term" value="F:NADH dehydrogenase (ubiquinone) activity"/>
    <property type="evidence" value="ECO:0007669"/>
    <property type="project" value="UniProtKB-UniRule"/>
</dbReference>
<feature type="transmembrane region" description="Helical" evidence="13">
    <location>
        <begin position="56"/>
        <end position="76"/>
    </location>
</feature>
<dbReference type="GO" id="GO:0030964">
    <property type="term" value="C:NADH dehydrogenase complex"/>
    <property type="evidence" value="ECO:0007669"/>
    <property type="project" value="TreeGrafter"/>
</dbReference>
<evidence type="ECO:0000256" key="4">
    <source>
        <dbReference type="ARBA" id="ARBA00021007"/>
    </source>
</evidence>
<dbReference type="EMBL" id="AM404181">
    <property type="protein sequence ID" value="CAL50593.1"/>
    <property type="molecule type" value="Genomic_DNA"/>
</dbReference>
<dbReference type="PANTHER" id="PTHR11058:SF9">
    <property type="entry name" value="NADH-UBIQUINONE OXIDOREDUCTASE CHAIN 3"/>
    <property type="match status" value="1"/>
</dbReference>
<evidence type="ECO:0000256" key="2">
    <source>
        <dbReference type="ARBA" id="ARBA00008472"/>
    </source>
</evidence>
<evidence type="ECO:0000256" key="9">
    <source>
        <dbReference type="ARBA" id="ARBA00023027"/>
    </source>
</evidence>
<dbReference type="InterPro" id="IPR038430">
    <property type="entry name" value="NDAH_ubi_oxred_su3_sf"/>
</dbReference>
<keyword evidence="13" id="KW-0679">Respiratory chain</keyword>
<accession>B2FDN8</accession>
<keyword evidence="11 13" id="KW-0472">Membrane</keyword>
<evidence type="ECO:0000256" key="1">
    <source>
        <dbReference type="ARBA" id="ARBA00004141"/>
    </source>
</evidence>
<evidence type="ECO:0000256" key="8">
    <source>
        <dbReference type="ARBA" id="ARBA00022989"/>
    </source>
</evidence>
<feature type="transmembrane region" description="Helical" evidence="13">
    <location>
        <begin position="6"/>
        <end position="25"/>
    </location>
</feature>
<evidence type="ECO:0000256" key="5">
    <source>
        <dbReference type="ARBA" id="ARBA00022448"/>
    </source>
</evidence>
<keyword evidence="10 13" id="KW-0830">Ubiquinone</keyword>
<evidence type="ECO:0000256" key="3">
    <source>
        <dbReference type="ARBA" id="ARBA00012944"/>
    </source>
</evidence>
<sequence length="117" mass="13328">MNSLVFVLLVIVIIVSLLCFLIYFLPSRSPDGQKVSPYECGFDPLNSARVPFSFRFFLVAILFLLFDLEIALLFPLPYSISSLVGQDFILFLSLFFLYLLTVGLIYEWVNGGLDWAD</sequence>
<evidence type="ECO:0000256" key="13">
    <source>
        <dbReference type="RuleBase" id="RU003640"/>
    </source>
</evidence>
<dbReference type="GO" id="GO:0031966">
    <property type="term" value="C:mitochondrial membrane"/>
    <property type="evidence" value="ECO:0007669"/>
    <property type="project" value="UniProtKB-SubCell"/>
</dbReference>
<dbReference type="FunFam" id="1.20.58.1610:FF:000004">
    <property type="entry name" value="NADH-quinone oxidoreductase subunit A"/>
    <property type="match status" value="1"/>
</dbReference>
<dbReference type="Pfam" id="PF00507">
    <property type="entry name" value="Oxidored_q4"/>
    <property type="match status" value="1"/>
</dbReference>
<keyword evidence="13" id="KW-0249">Electron transport</keyword>
<comment type="function">
    <text evidence="13">Core subunit of the mitochondrial membrane respiratory chain NADH dehydrogenase (Complex I) which catalyzes electron transfer from NADH through the respiratory chain, using ubiquinone as an electron acceptor. Essential for the catalytic activity of complex I.</text>
</comment>
<geneLocation type="mitochondrion" evidence="14"/>
<dbReference type="EC" id="7.1.1.2" evidence="3 13"/>
<keyword evidence="13 14" id="KW-0496">Mitochondrion</keyword>
<keyword evidence="8 13" id="KW-1133">Transmembrane helix</keyword>
<evidence type="ECO:0000256" key="6">
    <source>
        <dbReference type="ARBA" id="ARBA00022692"/>
    </source>
</evidence>
<evidence type="ECO:0000256" key="11">
    <source>
        <dbReference type="ARBA" id="ARBA00023136"/>
    </source>
</evidence>
<feature type="transmembrane region" description="Helical" evidence="13">
    <location>
        <begin position="88"/>
        <end position="109"/>
    </location>
</feature>
<name>B2FDN8_ANTME</name>
<comment type="catalytic activity">
    <reaction evidence="12 13">
        <text>a ubiquinone + NADH + 5 H(+)(in) = a ubiquinol + NAD(+) + 4 H(+)(out)</text>
        <dbReference type="Rhea" id="RHEA:29091"/>
        <dbReference type="Rhea" id="RHEA-COMP:9565"/>
        <dbReference type="Rhea" id="RHEA-COMP:9566"/>
        <dbReference type="ChEBI" id="CHEBI:15378"/>
        <dbReference type="ChEBI" id="CHEBI:16389"/>
        <dbReference type="ChEBI" id="CHEBI:17976"/>
        <dbReference type="ChEBI" id="CHEBI:57540"/>
        <dbReference type="ChEBI" id="CHEBI:57945"/>
        <dbReference type="EC" id="7.1.1.2"/>
    </reaction>
</comment>
<keyword evidence="9 13" id="KW-0520">NAD</keyword>
<evidence type="ECO:0000313" key="14">
    <source>
        <dbReference type="EMBL" id="CAL50593.1"/>
    </source>
</evidence>